<reference evidence="1 2" key="1">
    <citation type="submission" date="2011-08" db="EMBL/GenBank/DDBJ databases">
        <title>The Genome Sequence of Eubacteriaceae bacterium ACC19a.</title>
        <authorList>
            <consortium name="The Broad Institute Genome Sequencing Platform"/>
            <person name="Earl A."/>
            <person name="Ward D."/>
            <person name="Feldgarden M."/>
            <person name="Gevers D."/>
            <person name="Sizova M."/>
            <person name="Hazen A."/>
            <person name="Epstein S."/>
            <person name="Young S.K."/>
            <person name="Zeng Q."/>
            <person name="Gargeya S."/>
            <person name="Fitzgerald M."/>
            <person name="Haas B."/>
            <person name="Abouelleil A."/>
            <person name="Alvarado L."/>
            <person name="Arachchi H.M."/>
            <person name="Berlin A."/>
            <person name="Brown A."/>
            <person name="Chapman S.B."/>
            <person name="Chen Z."/>
            <person name="Dunbar C."/>
            <person name="Freedman E."/>
            <person name="Gearin G."/>
            <person name="Gellesch M."/>
            <person name="Goldberg J."/>
            <person name="Griggs A."/>
            <person name="Gujja S."/>
            <person name="Heiman D."/>
            <person name="Howarth C."/>
            <person name="Larson L."/>
            <person name="Lui A."/>
            <person name="MacDonald P.J.P."/>
            <person name="Montmayeur A."/>
            <person name="Murphy C."/>
            <person name="Neiman D."/>
            <person name="Pearson M."/>
            <person name="Priest M."/>
            <person name="Roberts A."/>
            <person name="Saif S."/>
            <person name="Shea T."/>
            <person name="Shenoy N."/>
            <person name="Sisk P."/>
            <person name="Stolte C."/>
            <person name="Sykes S."/>
            <person name="Wortman J."/>
            <person name="Nusbaum C."/>
            <person name="Birren B."/>
        </authorList>
    </citation>
    <scope>NUCLEOTIDE SEQUENCE [LARGE SCALE GENOMIC DNA]</scope>
    <source>
        <strain evidence="1 2">ACC19a</strain>
    </source>
</reference>
<comment type="caution">
    <text evidence="1">The sequence shown here is derived from an EMBL/GenBank/DDBJ whole genome shotgun (WGS) entry which is preliminary data.</text>
</comment>
<accession>G9WZL8</accession>
<dbReference type="RefSeq" id="WP_009525848.1">
    <property type="nucleotide sequence ID" value="NZ_JH414557.1"/>
</dbReference>
<dbReference type="EMBL" id="AFZE01000008">
    <property type="protein sequence ID" value="EHL15905.1"/>
    <property type="molecule type" value="Genomic_DNA"/>
</dbReference>
<protein>
    <recommendedName>
        <fullName evidence="3">PF09986 family protein</fullName>
    </recommendedName>
</protein>
<sequence length="222" mass="26358">MKKPKKLFDKGITCPNCHTEFMTKKPISSRLRILESETDGHRIYKDTSPYLYEMNVCPICGMAFGDKLNNTLYEEDIHKLMNYFSNVKDYSHYCEERNIDDAIRISRLALLIADIIDEPHTLKGVQNLKTSWLYREKCDIQNEHKYLLATKLQFEEAFESEDFEYFGLKTHVLYNILSETCRKLDLYEDAAKYYSKLFRCATTPVYMKQKAQNNWLDYNSRE</sequence>
<dbReference type="Proteomes" id="UP000006437">
    <property type="component" value="Unassembled WGS sequence"/>
</dbReference>
<dbReference type="InterPro" id="IPR018708">
    <property type="entry name" value="DUF2225"/>
</dbReference>
<dbReference type="AlphaFoldDB" id="G9WZL8"/>
<organism evidence="1 2">
    <name type="scientific">Peptoanaerobacter stomatis</name>
    <dbReference type="NCBI Taxonomy" id="796937"/>
    <lineage>
        <taxon>Bacteria</taxon>
        <taxon>Bacillati</taxon>
        <taxon>Bacillota</taxon>
        <taxon>Clostridia</taxon>
        <taxon>Peptostreptococcales</taxon>
        <taxon>Filifactoraceae</taxon>
        <taxon>Peptoanaerobacter</taxon>
    </lineage>
</organism>
<evidence type="ECO:0000313" key="2">
    <source>
        <dbReference type="Proteomes" id="UP000006437"/>
    </source>
</evidence>
<name>G9WZL8_9FIRM</name>
<proteinExistence type="predicted"/>
<dbReference type="HOGENOM" id="CLU_074582_1_0_9"/>
<evidence type="ECO:0000313" key="1">
    <source>
        <dbReference type="EMBL" id="EHL15905.1"/>
    </source>
</evidence>
<dbReference type="BioCyc" id="EBAC796937-HMP:GMGH-1626-MONOMER"/>
<gene>
    <name evidence="1" type="ORF">HMPREF9629_01619</name>
</gene>
<dbReference type="Pfam" id="PF09986">
    <property type="entry name" value="DUF2225"/>
    <property type="match status" value="1"/>
</dbReference>
<evidence type="ECO:0008006" key="3">
    <source>
        <dbReference type="Google" id="ProtNLM"/>
    </source>
</evidence>